<dbReference type="InterPro" id="IPR036691">
    <property type="entry name" value="Endo/exonu/phosph_ase_sf"/>
</dbReference>
<evidence type="ECO:0008006" key="3">
    <source>
        <dbReference type="Google" id="ProtNLM"/>
    </source>
</evidence>
<evidence type="ECO:0000313" key="2">
    <source>
        <dbReference type="Proteomes" id="UP001293254"/>
    </source>
</evidence>
<protein>
    <recommendedName>
        <fullName evidence="3">Endonuclease/exonuclease/phosphatase domain-containing protein</fullName>
    </recommendedName>
</protein>
<sequence length="178" mass="20148">MLVLECSRIGNDPTQRILNRVRKQHHLDFLAIMELMVSLDGGFMARRLGFPNVVSNFGNQIWFFCGPDVRCQVLLDHEQLLHLQLESNKWPKPFFVTAVFAKFDTVERRGLWDDFRAVSVEALPWMVGDDFNTVLSLDKRSGGAALSSVAMSDFHDAIADCALVDAGHVGSPYTWYSR</sequence>
<organism evidence="1 2">
    <name type="scientific">Sesamum alatum</name>
    <dbReference type="NCBI Taxonomy" id="300844"/>
    <lineage>
        <taxon>Eukaryota</taxon>
        <taxon>Viridiplantae</taxon>
        <taxon>Streptophyta</taxon>
        <taxon>Embryophyta</taxon>
        <taxon>Tracheophyta</taxon>
        <taxon>Spermatophyta</taxon>
        <taxon>Magnoliopsida</taxon>
        <taxon>eudicotyledons</taxon>
        <taxon>Gunneridae</taxon>
        <taxon>Pentapetalae</taxon>
        <taxon>asterids</taxon>
        <taxon>lamiids</taxon>
        <taxon>Lamiales</taxon>
        <taxon>Pedaliaceae</taxon>
        <taxon>Sesamum</taxon>
    </lineage>
</organism>
<accession>A0AAE1YB64</accession>
<dbReference type="AlphaFoldDB" id="A0AAE1YB64"/>
<dbReference type="SUPFAM" id="SSF56219">
    <property type="entry name" value="DNase I-like"/>
    <property type="match status" value="1"/>
</dbReference>
<comment type="caution">
    <text evidence="1">The sequence shown here is derived from an EMBL/GenBank/DDBJ whole genome shotgun (WGS) entry which is preliminary data.</text>
</comment>
<dbReference type="Proteomes" id="UP001293254">
    <property type="component" value="Unassembled WGS sequence"/>
</dbReference>
<keyword evidence="2" id="KW-1185">Reference proteome</keyword>
<evidence type="ECO:0000313" key="1">
    <source>
        <dbReference type="EMBL" id="KAK4426892.1"/>
    </source>
</evidence>
<reference evidence="1" key="1">
    <citation type="submission" date="2020-06" db="EMBL/GenBank/DDBJ databases">
        <authorList>
            <person name="Li T."/>
            <person name="Hu X."/>
            <person name="Zhang T."/>
            <person name="Song X."/>
            <person name="Zhang H."/>
            <person name="Dai N."/>
            <person name="Sheng W."/>
            <person name="Hou X."/>
            <person name="Wei L."/>
        </authorList>
    </citation>
    <scope>NUCLEOTIDE SEQUENCE</scope>
    <source>
        <strain evidence="1">3651</strain>
        <tissue evidence="1">Leaf</tissue>
    </source>
</reference>
<dbReference type="Gene3D" id="3.60.10.10">
    <property type="entry name" value="Endonuclease/exonuclease/phosphatase"/>
    <property type="match status" value="1"/>
</dbReference>
<name>A0AAE1YB64_9LAMI</name>
<gene>
    <name evidence="1" type="ORF">Salat_1458000</name>
</gene>
<reference evidence="1" key="2">
    <citation type="journal article" date="2024" name="Plant">
        <title>Genomic evolution and insights into agronomic trait innovations of Sesamum species.</title>
        <authorList>
            <person name="Miao H."/>
            <person name="Wang L."/>
            <person name="Qu L."/>
            <person name="Liu H."/>
            <person name="Sun Y."/>
            <person name="Le M."/>
            <person name="Wang Q."/>
            <person name="Wei S."/>
            <person name="Zheng Y."/>
            <person name="Lin W."/>
            <person name="Duan Y."/>
            <person name="Cao H."/>
            <person name="Xiong S."/>
            <person name="Wang X."/>
            <person name="Wei L."/>
            <person name="Li C."/>
            <person name="Ma Q."/>
            <person name="Ju M."/>
            <person name="Zhao R."/>
            <person name="Li G."/>
            <person name="Mu C."/>
            <person name="Tian Q."/>
            <person name="Mei H."/>
            <person name="Zhang T."/>
            <person name="Gao T."/>
            <person name="Zhang H."/>
        </authorList>
    </citation>
    <scope>NUCLEOTIDE SEQUENCE</scope>
    <source>
        <strain evidence="1">3651</strain>
    </source>
</reference>
<dbReference type="EMBL" id="JACGWO010000005">
    <property type="protein sequence ID" value="KAK4426892.1"/>
    <property type="molecule type" value="Genomic_DNA"/>
</dbReference>
<proteinExistence type="predicted"/>